<gene>
    <name evidence="1" type="ORF">BJL86_0883</name>
</gene>
<evidence type="ECO:0000313" key="1">
    <source>
        <dbReference type="EMBL" id="ANI91677.1"/>
    </source>
</evidence>
<protein>
    <submittedName>
        <fullName evidence="1">Uncharacterized protein</fullName>
    </submittedName>
</protein>
<dbReference type="RefSeq" id="WP_067473432.1">
    <property type="nucleotide sequence ID" value="NZ_CP015961.1"/>
</dbReference>
<sequence>MSTTLPDHLRAAALGLGHYIEGSGDRFELRDVETGERFEHAGQHAYTPTQPREALHALWQTQR</sequence>
<dbReference type="Proteomes" id="UP000186104">
    <property type="component" value="Chromosome"/>
</dbReference>
<dbReference type="KEGG" id="dtm:BJL86_0883"/>
<dbReference type="EMBL" id="CP015961">
    <property type="protein sequence ID" value="ANI91677.1"/>
    <property type="molecule type" value="Genomic_DNA"/>
</dbReference>
<reference evidence="1 2" key="1">
    <citation type="submission" date="2016-06" db="EMBL/GenBank/DDBJ databases">
        <title>Complete genome sequence of a saline-alkali tolerant type strain Dietzia timorensis ID05-A0528T.</title>
        <authorList>
            <person name="Wu X."/>
        </authorList>
    </citation>
    <scope>NUCLEOTIDE SEQUENCE [LARGE SCALE GENOMIC DNA]</scope>
    <source>
        <strain evidence="1 2">ID05-A0528</strain>
    </source>
</reference>
<evidence type="ECO:0000313" key="2">
    <source>
        <dbReference type="Proteomes" id="UP000186104"/>
    </source>
</evidence>
<organism evidence="1 2">
    <name type="scientific">Dietzia timorensis</name>
    <dbReference type="NCBI Taxonomy" id="499555"/>
    <lineage>
        <taxon>Bacteria</taxon>
        <taxon>Bacillati</taxon>
        <taxon>Actinomycetota</taxon>
        <taxon>Actinomycetes</taxon>
        <taxon>Mycobacteriales</taxon>
        <taxon>Dietziaceae</taxon>
        <taxon>Dietzia</taxon>
    </lineage>
</organism>
<accession>A0A173LK68</accession>
<dbReference type="AlphaFoldDB" id="A0A173LK68"/>
<name>A0A173LK68_9ACTN</name>
<dbReference type="STRING" id="499555.BJL86_0883"/>
<proteinExistence type="predicted"/>
<keyword evidence="2" id="KW-1185">Reference proteome</keyword>